<dbReference type="AlphaFoldDB" id="A0A183TJN1"/>
<organism evidence="3">
    <name type="scientific">Schistocephalus solidus</name>
    <name type="common">Tapeworm</name>
    <dbReference type="NCBI Taxonomy" id="70667"/>
    <lineage>
        <taxon>Eukaryota</taxon>
        <taxon>Metazoa</taxon>
        <taxon>Spiralia</taxon>
        <taxon>Lophotrochozoa</taxon>
        <taxon>Platyhelminthes</taxon>
        <taxon>Cestoda</taxon>
        <taxon>Eucestoda</taxon>
        <taxon>Diphyllobothriidea</taxon>
        <taxon>Diphyllobothriidae</taxon>
        <taxon>Schistocephalus</taxon>
    </lineage>
</organism>
<dbReference type="WBParaSite" id="SSLN_0001731401-mRNA-1">
    <property type="protein sequence ID" value="SSLN_0001731401-mRNA-1"/>
    <property type="gene ID" value="SSLN_0001731401"/>
</dbReference>
<dbReference type="EMBL" id="UYSU01041396">
    <property type="protein sequence ID" value="VDM03064.1"/>
    <property type="molecule type" value="Genomic_DNA"/>
</dbReference>
<keyword evidence="2" id="KW-1185">Reference proteome</keyword>
<evidence type="ECO:0000313" key="3">
    <source>
        <dbReference type="WBParaSite" id="SSLN_0001731401-mRNA-1"/>
    </source>
</evidence>
<name>A0A183TJN1_SCHSO</name>
<gene>
    <name evidence="1" type="ORF">SSLN_LOCUS16678</name>
</gene>
<reference evidence="1 2" key="2">
    <citation type="submission" date="2018-11" db="EMBL/GenBank/DDBJ databases">
        <authorList>
            <consortium name="Pathogen Informatics"/>
        </authorList>
    </citation>
    <scope>NUCLEOTIDE SEQUENCE [LARGE SCALE GENOMIC DNA]</scope>
    <source>
        <strain evidence="1 2">NST_G2</strain>
    </source>
</reference>
<proteinExistence type="predicted"/>
<protein>
    <submittedName>
        <fullName evidence="3">Protein kinase domain-containing protein</fullName>
    </submittedName>
</protein>
<dbReference type="OrthoDB" id="10373220at2759"/>
<sequence>MPCFPRHKRVRFVEKPDTQQYFYCPSPLEAKSSLSNEKFLRSQTPPRWQLPQSNLSLFGNPMHSKTCRTCLPFACFKRKPTSREEAIWMCGKNLRENINTGSRGSTIRNSSFTKVLNSVVEHLRKERSFVQRLTKGSGHVNARSVVQAESDSGRGFSQREVKAKNRYDLNLAFALSQSQMDSVYVADSQVDEGFVDNSGPPGGYVYPDSPVMGDEWEGYEKPSRFWTTDEDSESNLYEPIRILPVFSNHLRINRLAPLNFPEDYYGDTSGCESGDLSPMEPSETRDLLKQATFLKSPLGTTSCQNAYGAQPFSPPLESCPAQPKVASHTVTDFSPCTYGMEHQTTASSPSQGEGQRTPNRIIGSLNRLSLPNWAKRFLRKDTQSGIDMDSNRVGSSEDQRTSLLNIHNSSENLDGTISFSHRKSYLPRFPRFLSASECIELESFDEHHIDYEHIAGNSF</sequence>
<accession>A0A183TJN1</accession>
<reference evidence="3" key="1">
    <citation type="submission" date="2016-06" db="UniProtKB">
        <authorList>
            <consortium name="WormBaseParasite"/>
        </authorList>
    </citation>
    <scope>IDENTIFICATION</scope>
</reference>
<evidence type="ECO:0000313" key="2">
    <source>
        <dbReference type="Proteomes" id="UP000275846"/>
    </source>
</evidence>
<dbReference type="Proteomes" id="UP000275846">
    <property type="component" value="Unassembled WGS sequence"/>
</dbReference>
<evidence type="ECO:0000313" key="1">
    <source>
        <dbReference type="EMBL" id="VDM03064.1"/>
    </source>
</evidence>